<feature type="region of interest" description="Disordered" evidence="1">
    <location>
        <begin position="148"/>
        <end position="174"/>
    </location>
</feature>
<evidence type="ECO:0000313" key="4">
    <source>
        <dbReference type="EMBL" id="KOY17537.1"/>
    </source>
</evidence>
<dbReference type="SUPFAM" id="SSF46955">
    <property type="entry name" value="Putative DNA-binding domain"/>
    <property type="match status" value="1"/>
</dbReference>
<dbReference type="InterPro" id="IPR036244">
    <property type="entry name" value="TipA-like_antibiotic-bd"/>
</dbReference>
<feature type="compositionally biased region" description="Basic and acidic residues" evidence="1">
    <location>
        <begin position="148"/>
        <end position="160"/>
    </location>
</feature>
<dbReference type="OrthoDB" id="9814833at2"/>
<dbReference type="GO" id="GO:0006355">
    <property type="term" value="P:regulation of DNA-templated transcription"/>
    <property type="evidence" value="ECO:0007669"/>
    <property type="project" value="InterPro"/>
</dbReference>
<sequence>MAYSMVDVSGMSGVSLSELGQYAETGLLNPAFVGQDEDIYYEKPELLRLQQILFCKEVGMEEDEIGPMLRDTPRDMIRIMQQHRIEMLEKALHLHGMIQTLDKTISYLRGEQELDEVELYAGFSNQGRHPLLNESTSDHVAKNDYYEQKQTKNGQKHDVNSLEQSTMPEGQEMKSKEDFLDSQAKIDRIHLDLQGAIEDGLAPGSSEVQQIIGRHLEWIKDYYTPTAEIYRDLGNLYVEHKNFRQMYDGYHPKLAEFLRDGMMIKAEQDLS</sequence>
<dbReference type="Pfam" id="PF13411">
    <property type="entry name" value="MerR_1"/>
    <property type="match status" value="1"/>
</dbReference>
<evidence type="ECO:0000313" key="5">
    <source>
        <dbReference type="Proteomes" id="UP000037688"/>
    </source>
</evidence>
<protein>
    <recommendedName>
        <fullName evidence="6">HTH merR-type domain-containing protein</fullName>
    </recommendedName>
</protein>
<dbReference type="PATRIC" id="fig|1705561.3.peg.586"/>
<name>A0A0N0C5Q0_9BACL</name>
<dbReference type="RefSeq" id="WP_053779663.1">
    <property type="nucleotide sequence ID" value="NZ_LITU01000036.1"/>
</dbReference>
<comment type="caution">
    <text evidence="4">The sequence shown here is derived from an EMBL/GenBank/DDBJ whole genome shotgun (WGS) entry which is preliminary data.</text>
</comment>
<dbReference type="Gene3D" id="1.10.1660.10">
    <property type="match status" value="1"/>
</dbReference>
<dbReference type="Pfam" id="PF07739">
    <property type="entry name" value="TipAS"/>
    <property type="match status" value="1"/>
</dbReference>
<dbReference type="EMBL" id="LITU01000036">
    <property type="protein sequence ID" value="KOY17537.1"/>
    <property type="molecule type" value="Genomic_DNA"/>
</dbReference>
<evidence type="ECO:0000259" key="2">
    <source>
        <dbReference type="Pfam" id="PF07739"/>
    </source>
</evidence>
<dbReference type="GO" id="GO:0003677">
    <property type="term" value="F:DNA binding"/>
    <property type="evidence" value="ECO:0007669"/>
    <property type="project" value="InterPro"/>
</dbReference>
<dbReference type="InterPro" id="IPR009061">
    <property type="entry name" value="DNA-bd_dom_put_sf"/>
</dbReference>
<reference evidence="4 5" key="1">
    <citation type="submission" date="2015-08" db="EMBL/GenBank/DDBJ databases">
        <title>Draft genome sequence of cellulolytic and xylanolytic Paenibacillus sp. A59, isolated from a decaying forest soil from Patagonia, Argentina.</title>
        <authorList>
            <person name="Ghio S."/>
            <person name="Caceres A.M."/>
            <person name="Talia P."/>
            <person name="Grasso D."/>
            <person name="Campos E."/>
        </authorList>
    </citation>
    <scope>NUCLEOTIDE SEQUENCE [LARGE SCALE GENOMIC DNA]</scope>
    <source>
        <strain evidence="4 5">A59</strain>
    </source>
</reference>
<organism evidence="4 5">
    <name type="scientific">Paenibacillus xylanivorans</name>
    <dbReference type="NCBI Taxonomy" id="1705561"/>
    <lineage>
        <taxon>Bacteria</taxon>
        <taxon>Bacillati</taxon>
        <taxon>Bacillota</taxon>
        <taxon>Bacilli</taxon>
        <taxon>Bacillales</taxon>
        <taxon>Paenibacillaceae</taxon>
        <taxon>Paenibacillus</taxon>
    </lineage>
</organism>
<keyword evidence="5" id="KW-1185">Reference proteome</keyword>
<gene>
    <name evidence="4" type="ORF">AMS66_04550</name>
</gene>
<proteinExistence type="predicted"/>
<evidence type="ECO:0008006" key="6">
    <source>
        <dbReference type="Google" id="ProtNLM"/>
    </source>
</evidence>
<evidence type="ECO:0000259" key="3">
    <source>
        <dbReference type="Pfam" id="PF13411"/>
    </source>
</evidence>
<dbReference type="AlphaFoldDB" id="A0A0N0C5Q0"/>
<evidence type="ECO:0000256" key="1">
    <source>
        <dbReference type="SAM" id="MobiDB-lite"/>
    </source>
</evidence>
<feature type="domain" description="TipAS antibiotic-recognition" evidence="2">
    <location>
        <begin position="172"/>
        <end position="263"/>
    </location>
</feature>
<dbReference type="Gene3D" id="1.10.490.50">
    <property type="entry name" value="Antibiotic binding domain of TipA-like multidrug resistance regulators"/>
    <property type="match status" value="1"/>
</dbReference>
<dbReference type="InterPro" id="IPR012925">
    <property type="entry name" value="TipAS_dom"/>
</dbReference>
<dbReference type="InterPro" id="IPR000551">
    <property type="entry name" value="MerR-type_HTH_dom"/>
</dbReference>
<dbReference type="SUPFAM" id="SSF89082">
    <property type="entry name" value="Antibiotic binding domain of TipA-like multidrug resistance regulators"/>
    <property type="match status" value="1"/>
</dbReference>
<dbReference type="Proteomes" id="UP000037688">
    <property type="component" value="Unassembled WGS sequence"/>
</dbReference>
<feature type="domain" description="HTH merR-type" evidence="3">
    <location>
        <begin position="3"/>
        <end position="70"/>
    </location>
</feature>
<accession>A0A0N0C5Q0</accession>